<dbReference type="AlphaFoldDB" id="A0A8J3Z9K0"/>
<evidence type="ECO:0000259" key="1">
    <source>
        <dbReference type="Pfam" id="PF00899"/>
    </source>
</evidence>
<reference evidence="2" key="1">
    <citation type="submission" date="2021-01" db="EMBL/GenBank/DDBJ databases">
        <title>Whole genome shotgun sequence of Virgisporangium aurantiacum NBRC 16421.</title>
        <authorList>
            <person name="Komaki H."/>
            <person name="Tamura T."/>
        </authorList>
    </citation>
    <scope>NUCLEOTIDE SEQUENCE</scope>
    <source>
        <strain evidence="2">NBRC 16421</strain>
    </source>
</reference>
<dbReference type="Proteomes" id="UP000612585">
    <property type="component" value="Unassembled WGS sequence"/>
</dbReference>
<dbReference type="PANTHER" id="PTHR43267">
    <property type="entry name" value="TRNA THREONYLCARBAMOYLADENOSINE DEHYDRATASE"/>
    <property type="match status" value="1"/>
</dbReference>
<dbReference type="Gene3D" id="3.40.50.720">
    <property type="entry name" value="NAD(P)-binding Rossmann-like Domain"/>
    <property type="match status" value="1"/>
</dbReference>
<dbReference type="RefSeq" id="WP_203997214.1">
    <property type="nucleotide sequence ID" value="NZ_BOPG01000033.1"/>
</dbReference>
<name>A0A8J3Z9K0_9ACTN</name>
<dbReference type="GO" id="GO:0061503">
    <property type="term" value="F:tRNA threonylcarbamoyladenosine dehydratase"/>
    <property type="evidence" value="ECO:0007669"/>
    <property type="project" value="TreeGrafter"/>
</dbReference>
<dbReference type="InterPro" id="IPR000594">
    <property type="entry name" value="ThiF_NAD_FAD-bd"/>
</dbReference>
<dbReference type="InterPro" id="IPR035985">
    <property type="entry name" value="Ubiquitin-activating_enz"/>
</dbReference>
<sequence>MLILFCGAGALGSTAVTLCRTLPAKLSIVDFDRVESKNLLSQAFTRQAVGRNKAEALKLQLRTFYGVDATAYPVRLTADNVATVAAGADLLVDCFDNAASRLVVRTFAATAGVPSVHAGLAADGTFGLVRWGERFEPDDPDDAAEPGRTATCVDGEHLPFIGLVAARLATVVARFVRAGEQEDSLVTLA</sequence>
<evidence type="ECO:0000313" key="2">
    <source>
        <dbReference type="EMBL" id="GIJ57666.1"/>
    </source>
</evidence>
<feature type="domain" description="THIF-type NAD/FAD binding fold" evidence="1">
    <location>
        <begin position="3"/>
        <end position="173"/>
    </location>
</feature>
<dbReference type="PANTHER" id="PTHR43267:SF3">
    <property type="entry name" value="THIF PROTEIN"/>
    <property type="match status" value="1"/>
</dbReference>
<evidence type="ECO:0000313" key="3">
    <source>
        <dbReference type="Proteomes" id="UP000612585"/>
    </source>
</evidence>
<dbReference type="InterPro" id="IPR045886">
    <property type="entry name" value="ThiF/MoeB/HesA"/>
</dbReference>
<protein>
    <recommendedName>
        <fullName evidence="1">THIF-type NAD/FAD binding fold domain-containing protein</fullName>
    </recommendedName>
</protein>
<accession>A0A8J3Z9K0</accession>
<proteinExistence type="predicted"/>
<dbReference type="GO" id="GO:0008641">
    <property type="term" value="F:ubiquitin-like modifier activating enzyme activity"/>
    <property type="evidence" value="ECO:0007669"/>
    <property type="project" value="InterPro"/>
</dbReference>
<comment type="caution">
    <text evidence="2">The sequence shown here is derived from an EMBL/GenBank/DDBJ whole genome shotgun (WGS) entry which is preliminary data.</text>
</comment>
<dbReference type="GO" id="GO:0061504">
    <property type="term" value="P:cyclic threonylcarbamoyladenosine biosynthetic process"/>
    <property type="evidence" value="ECO:0007669"/>
    <property type="project" value="TreeGrafter"/>
</dbReference>
<keyword evidence="3" id="KW-1185">Reference proteome</keyword>
<dbReference type="SUPFAM" id="SSF69572">
    <property type="entry name" value="Activating enzymes of the ubiquitin-like proteins"/>
    <property type="match status" value="1"/>
</dbReference>
<dbReference type="Pfam" id="PF00899">
    <property type="entry name" value="ThiF"/>
    <property type="match status" value="1"/>
</dbReference>
<dbReference type="EMBL" id="BOPG01000033">
    <property type="protein sequence ID" value="GIJ57666.1"/>
    <property type="molecule type" value="Genomic_DNA"/>
</dbReference>
<organism evidence="2 3">
    <name type="scientific">Virgisporangium aurantiacum</name>
    <dbReference type="NCBI Taxonomy" id="175570"/>
    <lineage>
        <taxon>Bacteria</taxon>
        <taxon>Bacillati</taxon>
        <taxon>Actinomycetota</taxon>
        <taxon>Actinomycetes</taxon>
        <taxon>Micromonosporales</taxon>
        <taxon>Micromonosporaceae</taxon>
        <taxon>Virgisporangium</taxon>
    </lineage>
</organism>
<gene>
    <name evidence="2" type="ORF">Vau01_051820</name>
</gene>